<evidence type="ECO:0000256" key="1">
    <source>
        <dbReference type="ARBA" id="ARBA00005417"/>
    </source>
</evidence>
<keyword evidence="9" id="KW-1185">Reference proteome</keyword>
<feature type="compositionally biased region" description="Polar residues" evidence="6">
    <location>
        <begin position="1"/>
        <end position="11"/>
    </location>
</feature>
<dbReference type="GO" id="GO:0015807">
    <property type="term" value="P:L-amino acid transport"/>
    <property type="evidence" value="ECO:0007669"/>
    <property type="project" value="TreeGrafter"/>
</dbReference>
<dbReference type="InterPro" id="IPR052156">
    <property type="entry name" value="BCAA_Transport_ATP-bd_LivF"/>
</dbReference>
<dbReference type="Gene3D" id="3.40.50.300">
    <property type="entry name" value="P-loop containing nucleotide triphosphate hydrolases"/>
    <property type="match status" value="1"/>
</dbReference>
<dbReference type="GO" id="GO:0015658">
    <property type="term" value="F:branched-chain amino acid transmembrane transporter activity"/>
    <property type="evidence" value="ECO:0007669"/>
    <property type="project" value="TreeGrafter"/>
</dbReference>
<dbReference type="PROSITE" id="PS00211">
    <property type="entry name" value="ABC_TRANSPORTER_1"/>
    <property type="match status" value="1"/>
</dbReference>
<feature type="region of interest" description="Disordered" evidence="6">
    <location>
        <begin position="1"/>
        <end position="36"/>
    </location>
</feature>
<evidence type="ECO:0000259" key="7">
    <source>
        <dbReference type="PROSITE" id="PS50893"/>
    </source>
</evidence>
<evidence type="ECO:0000313" key="8">
    <source>
        <dbReference type="EMBL" id="MTH69280.1"/>
    </source>
</evidence>
<dbReference type="AlphaFoldDB" id="A0A6I3M3Z7"/>
<dbReference type="GO" id="GO:0005524">
    <property type="term" value="F:ATP binding"/>
    <property type="evidence" value="ECO:0007669"/>
    <property type="project" value="UniProtKB-KW"/>
</dbReference>
<dbReference type="EMBL" id="WMLB01000025">
    <property type="protein sequence ID" value="MTH69280.1"/>
    <property type="molecule type" value="Genomic_DNA"/>
</dbReference>
<evidence type="ECO:0000256" key="4">
    <source>
        <dbReference type="ARBA" id="ARBA00022840"/>
    </source>
</evidence>
<evidence type="ECO:0000256" key="3">
    <source>
        <dbReference type="ARBA" id="ARBA00022741"/>
    </source>
</evidence>
<feature type="compositionally biased region" description="Low complexity" evidence="6">
    <location>
        <begin position="21"/>
        <end position="30"/>
    </location>
</feature>
<reference evidence="8 9" key="1">
    <citation type="submission" date="2019-11" db="EMBL/GenBank/DDBJ databases">
        <title>Agromyces kandeliae sp. nov., isolated from mangrove soil.</title>
        <authorList>
            <person name="Wang R."/>
        </authorList>
    </citation>
    <scope>NUCLEOTIDE SEQUENCE [LARGE SCALE GENOMIC DNA]</scope>
    <source>
        <strain evidence="8 9">JCM 11433</strain>
    </source>
</reference>
<evidence type="ECO:0000256" key="6">
    <source>
        <dbReference type="SAM" id="MobiDB-lite"/>
    </source>
</evidence>
<accession>A0A6I3M3Z7</accession>
<name>A0A6I3M3Z7_9MICO</name>
<dbReference type="PROSITE" id="PS50893">
    <property type="entry name" value="ABC_TRANSPORTER_2"/>
    <property type="match status" value="1"/>
</dbReference>
<dbReference type="GO" id="GO:0016887">
    <property type="term" value="F:ATP hydrolysis activity"/>
    <property type="evidence" value="ECO:0007669"/>
    <property type="project" value="InterPro"/>
</dbReference>
<organism evidence="8 9">
    <name type="scientific">Agromyces bracchium</name>
    <dbReference type="NCBI Taxonomy" id="88376"/>
    <lineage>
        <taxon>Bacteria</taxon>
        <taxon>Bacillati</taxon>
        <taxon>Actinomycetota</taxon>
        <taxon>Actinomycetes</taxon>
        <taxon>Micrococcales</taxon>
        <taxon>Microbacteriaceae</taxon>
        <taxon>Agromyces</taxon>
    </lineage>
</organism>
<evidence type="ECO:0000313" key="9">
    <source>
        <dbReference type="Proteomes" id="UP000433071"/>
    </source>
</evidence>
<keyword evidence="3" id="KW-0547">Nucleotide-binding</keyword>
<gene>
    <name evidence="8" type="ORF">GJ743_12970</name>
</gene>
<dbReference type="InterPro" id="IPR027417">
    <property type="entry name" value="P-loop_NTPase"/>
</dbReference>
<sequence length="298" mass="31729">MTWSSSSSVGRSPTALRSRSRTTSGSSTHTSGRRRTLLEAHGLRAGYGKGPDVLLDADVVVGTGEIVAMIGLNGAGKSTIARTLAGLLPARSGRIVFDGDDLTRATTDERARRGLMLVPEGRELCASMTVAENLAVGTVPLPRAERRRRAAENLGLVHELFPILEEKRRQPAGSLSGGQQQMVAIARALMGSPRLLILDEPSLGLAPLLVREIFQVVSRLNGDGLSVLVAEQNAALAISHSSQAYHIELGAVSTTDATSEQRSLLKGGVVGDDRDEVVALQLPDYRWMGRRSPEAVAR</sequence>
<dbReference type="InterPro" id="IPR003593">
    <property type="entry name" value="AAA+_ATPase"/>
</dbReference>
<dbReference type="PANTHER" id="PTHR43820">
    <property type="entry name" value="HIGH-AFFINITY BRANCHED-CHAIN AMINO ACID TRANSPORT ATP-BINDING PROTEIN LIVF"/>
    <property type="match status" value="1"/>
</dbReference>
<evidence type="ECO:0000256" key="2">
    <source>
        <dbReference type="ARBA" id="ARBA00022448"/>
    </source>
</evidence>
<feature type="domain" description="ABC transporter" evidence="7">
    <location>
        <begin position="38"/>
        <end position="274"/>
    </location>
</feature>
<protein>
    <submittedName>
        <fullName evidence="8">ATP-binding cassette domain-containing protein</fullName>
    </submittedName>
</protein>
<proteinExistence type="inferred from homology"/>
<dbReference type="CDD" id="cd03224">
    <property type="entry name" value="ABC_TM1139_LivF_branched"/>
    <property type="match status" value="1"/>
</dbReference>
<comment type="similarity">
    <text evidence="1">Belongs to the ABC transporter superfamily.</text>
</comment>
<dbReference type="SUPFAM" id="SSF52540">
    <property type="entry name" value="P-loop containing nucleoside triphosphate hydrolases"/>
    <property type="match status" value="1"/>
</dbReference>
<dbReference type="InterPro" id="IPR017871">
    <property type="entry name" value="ABC_transporter-like_CS"/>
</dbReference>
<dbReference type="SMART" id="SM00382">
    <property type="entry name" value="AAA"/>
    <property type="match status" value="1"/>
</dbReference>
<evidence type="ECO:0000256" key="5">
    <source>
        <dbReference type="ARBA" id="ARBA00022970"/>
    </source>
</evidence>
<dbReference type="Pfam" id="PF00005">
    <property type="entry name" value="ABC_tran"/>
    <property type="match status" value="1"/>
</dbReference>
<dbReference type="InterPro" id="IPR003439">
    <property type="entry name" value="ABC_transporter-like_ATP-bd"/>
</dbReference>
<dbReference type="PANTHER" id="PTHR43820:SF6">
    <property type="entry name" value="ABC TRANSPORTER ATP-BINDING PROTEIN"/>
    <property type="match status" value="1"/>
</dbReference>
<comment type="caution">
    <text evidence="8">The sequence shown here is derived from an EMBL/GenBank/DDBJ whole genome shotgun (WGS) entry which is preliminary data.</text>
</comment>
<keyword evidence="2" id="KW-0813">Transport</keyword>
<dbReference type="Proteomes" id="UP000433071">
    <property type="component" value="Unassembled WGS sequence"/>
</dbReference>
<keyword evidence="5" id="KW-0029">Amino-acid transport</keyword>
<keyword evidence="4 8" id="KW-0067">ATP-binding</keyword>